<keyword evidence="6" id="KW-0812">Transmembrane</keyword>
<sequence length="414" mass="46866">MFESLYRSEFLTQDQLNALHLYKYGAIDRSFTTKYILSHYWNWCVQFFPINMAPNLITLTGLIFMIINVAFAIFLAPDMGVNEEAGPRWIYYSFAVSLWLYSTFDNVDGKQARRTNSSSPLGELFDHGCDAINCSFAAILQSTAVGLGHSKASVILYVIAMLGFYLSTIEEYHTGILYLGYVNAPTEGVILSCIVFVLSGYFGPGLWRLPLKYVVKSSWLPSVLKEMPLSHALIWWIGFLFVFTHVPACFYAMYKACKKNNKPYVKTMLIQNMPIATYTIGLYLWVMSPYSTILSHRHFILFAITTGVVFGRMATKVILAHLTKSEFPMFTVLLIPLIVGATLTNIPILFPSIGPIFTAESEYMFLVAYFVFAVAAYLRWALVVINNFCDFLGIKCLTIPNQKKVVVVDTKKKI</sequence>
<feature type="transmembrane region" description="Helical" evidence="6">
    <location>
        <begin position="275"/>
        <end position="293"/>
    </location>
</feature>
<feature type="transmembrane region" description="Helical" evidence="6">
    <location>
        <begin position="152"/>
        <end position="169"/>
    </location>
</feature>
<evidence type="ECO:0000256" key="2">
    <source>
        <dbReference type="ARBA" id="ARBA00010441"/>
    </source>
</evidence>
<evidence type="ECO:0000256" key="3">
    <source>
        <dbReference type="ARBA" id="ARBA00022679"/>
    </source>
</evidence>
<feature type="transmembrane region" description="Helical" evidence="6">
    <location>
        <begin position="176"/>
        <end position="202"/>
    </location>
</feature>
<feature type="transmembrane region" description="Helical" evidence="6">
    <location>
        <begin position="299"/>
        <end position="319"/>
    </location>
</feature>
<comment type="subcellular location">
    <subcellularLocation>
        <location evidence="1">Membrane</location>
    </subcellularLocation>
</comment>
<accession>A0ABP9XQU6</accession>
<feature type="transmembrane region" description="Helical" evidence="6">
    <location>
        <begin position="363"/>
        <end position="385"/>
    </location>
</feature>
<dbReference type="PANTHER" id="PTHR10414:SF77">
    <property type="entry name" value="CDP-ALCOHOL PHOSPHATIDYLTRANSFERASE FAMILY PROTEIN"/>
    <property type="match status" value="1"/>
</dbReference>
<dbReference type="InterPro" id="IPR043130">
    <property type="entry name" value="CDP-OH_PTrfase_TM_dom"/>
</dbReference>
<evidence type="ECO:0000313" key="7">
    <source>
        <dbReference type="EMBL" id="GAA5797142.1"/>
    </source>
</evidence>
<feature type="transmembrane region" description="Helical" evidence="6">
    <location>
        <begin position="331"/>
        <end position="357"/>
    </location>
</feature>
<comment type="caution">
    <text evidence="7">The sequence shown here is derived from an EMBL/GenBank/DDBJ whole genome shotgun (WGS) entry which is preliminary data.</text>
</comment>
<feature type="transmembrane region" description="Helical" evidence="6">
    <location>
        <begin position="233"/>
        <end position="254"/>
    </location>
</feature>
<dbReference type="PANTHER" id="PTHR10414">
    <property type="entry name" value="ETHANOLAMINEPHOSPHOTRANSFERASE"/>
    <property type="match status" value="1"/>
</dbReference>
<dbReference type="Proteomes" id="UP001476247">
    <property type="component" value="Unassembled WGS sequence"/>
</dbReference>
<dbReference type="PIRSF" id="PIRSF015665">
    <property type="entry name" value="CHOPT"/>
    <property type="match status" value="1"/>
</dbReference>
<gene>
    <name evidence="7" type="ORF">HPULCUR_002521</name>
</gene>
<dbReference type="Pfam" id="PF01066">
    <property type="entry name" value="CDP-OH_P_transf"/>
    <property type="match status" value="1"/>
</dbReference>
<evidence type="ECO:0000256" key="5">
    <source>
        <dbReference type="RuleBase" id="RU003750"/>
    </source>
</evidence>
<evidence type="ECO:0000256" key="4">
    <source>
        <dbReference type="ARBA" id="ARBA00023136"/>
    </source>
</evidence>
<dbReference type="EMBL" id="BAABUJ010000007">
    <property type="protein sequence ID" value="GAA5797142.1"/>
    <property type="molecule type" value="Genomic_DNA"/>
</dbReference>
<name>A0ABP9XQU6_9FUNG</name>
<feature type="transmembrane region" description="Helical" evidence="6">
    <location>
        <begin position="56"/>
        <end position="77"/>
    </location>
</feature>
<organism evidence="7 8">
    <name type="scientific">Helicostylum pulchrum</name>
    <dbReference type="NCBI Taxonomy" id="562976"/>
    <lineage>
        <taxon>Eukaryota</taxon>
        <taxon>Fungi</taxon>
        <taxon>Fungi incertae sedis</taxon>
        <taxon>Mucoromycota</taxon>
        <taxon>Mucoromycotina</taxon>
        <taxon>Mucoromycetes</taxon>
        <taxon>Mucorales</taxon>
        <taxon>Mucorineae</taxon>
        <taxon>Mucoraceae</taxon>
        <taxon>Helicostylum</taxon>
    </lineage>
</organism>
<dbReference type="InterPro" id="IPR048254">
    <property type="entry name" value="CDP_ALCOHOL_P_TRANSF_CS"/>
</dbReference>
<evidence type="ECO:0000256" key="6">
    <source>
        <dbReference type="SAM" id="Phobius"/>
    </source>
</evidence>
<reference evidence="7 8" key="1">
    <citation type="submission" date="2024-04" db="EMBL/GenBank/DDBJ databases">
        <title>genome sequences of Mucor flavus KT1a and Helicostylum pulchrum KT1b strains isolation_sourced from the surface of a dry-aged beef.</title>
        <authorList>
            <person name="Toyotome T."/>
            <person name="Hosono M."/>
            <person name="Torimaru M."/>
            <person name="Fukuda K."/>
            <person name="Mikami N."/>
        </authorList>
    </citation>
    <scope>NUCLEOTIDE SEQUENCE [LARGE SCALE GENOMIC DNA]</scope>
    <source>
        <strain evidence="7 8">KT1b</strain>
    </source>
</reference>
<protein>
    <submittedName>
        <fullName evidence="7">Uncharacterized protein</fullName>
    </submittedName>
</protein>
<dbReference type="InterPro" id="IPR000462">
    <property type="entry name" value="CDP-OH_P_trans"/>
</dbReference>
<evidence type="ECO:0000313" key="8">
    <source>
        <dbReference type="Proteomes" id="UP001476247"/>
    </source>
</evidence>
<evidence type="ECO:0000256" key="1">
    <source>
        <dbReference type="ARBA" id="ARBA00004370"/>
    </source>
</evidence>
<proteinExistence type="inferred from homology"/>
<dbReference type="PROSITE" id="PS00379">
    <property type="entry name" value="CDP_ALCOHOL_P_TRANSF"/>
    <property type="match status" value="1"/>
</dbReference>
<keyword evidence="4 6" id="KW-0472">Membrane</keyword>
<keyword evidence="8" id="KW-1185">Reference proteome</keyword>
<keyword evidence="3 5" id="KW-0808">Transferase</keyword>
<comment type="similarity">
    <text evidence="2 5">Belongs to the CDP-alcohol phosphatidyltransferase class-I family.</text>
</comment>
<keyword evidence="6" id="KW-1133">Transmembrane helix</keyword>
<dbReference type="InterPro" id="IPR014472">
    <property type="entry name" value="CHOPT"/>
</dbReference>
<dbReference type="Gene3D" id="1.20.120.1760">
    <property type="match status" value="1"/>
</dbReference>